<proteinExistence type="predicted"/>
<organism evidence="1 2">
    <name type="scientific">Pocillopora damicornis</name>
    <name type="common">Cauliflower coral</name>
    <name type="synonym">Millepora damicornis</name>
    <dbReference type="NCBI Taxonomy" id="46731"/>
    <lineage>
        <taxon>Eukaryota</taxon>
        <taxon>Metazoa</taxon>
        <taxon>Cnidaria</taxon>
        <taxon>Anthozoa</taxon>
        <taxon>Hexacorallia</taxon>
        <taxon>Scleractinia</taxon>
        <taxon>Astrocoeniina</taxon>
        <taxon>Pocilloporidae</taxon>
        <taxon>Pocillopora</taxon>
    </lineage>
</organism>
<dbReference type="EMBL" id="RCHS01002737">
    <property type="protein sequence ID" value="RMX46076.1"/>
    <property type="molecule type" value="Genomic_DNA"/>
</dbReference>
<accession>A0A3M6TXI9</accession>
<evidence type="ECO:0000313" key="2">
    <source>
        <dbReference type="Proteomes" id="UP000275408"/>
    </source>
</evidence>
<comment type="caution">
    <text evidence="1">The sequence shown here is derived from an EMBL/GenBank/DDBJ whole genome shotgun (WGS) entry which is preliminary data.</text>
</comment>
<sequence>MSAPLDSRSVTISAWPSFAAKCKGVLENSPRRGKIIIIFIQSNFQLSVKKTSRHSVNQSEAKLKPIMTCSLTFSRALGTRCTEVWSTLNRVELTETTQPKLKKVKINGTIQRIFTENSMLETCDIAWFTSPRLLELMACVRGAATTPILVSTTPSGTVPFSPPAITCDTCLLADGRDNINEQNKNKDLGGKNYKGKL</sequence>
<reference evidence="1 2" key="1">
    <citation type="journal article" date="2018" name="Sci. Rep.">
        <title>Comparative analysis of the Pocillopora damicornis genome highlights role of immune system in coral evolution.</title>
        <authorList>
            <person name="Cunning R."/>
            <person name="Bay R.A."/>
            <person name="Gillette P."/>
            <person name="Baker A.C."/>
            <person name="Traylor-Knowles N."/>
        </authorList>
    </citation>
    <scope>NUCLEOTIDE SEQUENCE [LARGE SCALE GENOMIC DNA]</scope>
    <source>
        <strain evidence="1">RSMAS</strain>
        <tissue evidence="1">Whole animal</tissue>
    </source>
</reference>
<name>A0A3M6TXI9_POCDA</name>
<feature type="non-terminal residue" evidence="1">
    <location>
        <position position="197"/>
    </location>
</feature>
<gene>
    <name evidence="1" type="ORF">pdam_00002037</name>
</gene>
<dbReference type="AlphaFoldDB" id="A0A3M6TXI9"/>
<evidence type="ECO:0000313" key="1">
    <source>
        <dbReference type="EMBL" id="RMX46076.1"/>
    </source>
</evidence>
<keyword evidence="2" id="KW-1185">Reference proteome</keyword>
<protein>
    <submittedName>
        <fullName evidence="1">Uncharacterized protein</fullName>
    </submittedName>
</protein>
<dbReference type="Proteomes" id="UP000275408">
    <property type="component" value="Unassembled WGS sequence"/>
</dbReference>